<name>A0A2S9PQQ6_9ACTN</name>
<keyword evidence="3" id="KW-1185">Reference proteome</keyword>
<evidence type="ECO:0000256" key="1">
    <source>
        <dbReference type="SAM" id="SignalP"/>
    </source>
</evidence>
<feature type="chain" id="PRO_5015547618" description="Secreted protein" evidence="1">
    <location>
        <begin position="33"/>
        <end position="167"/>
    </location>
</feature>
<gene>
    <name evidence="2" type="ORF">C6N75_24070</name>
</gene>
<evidence type="ECO:0000313" key="2">
    <source>
        <dbReference type="EMBL" id="PRH76723.1"/>
    </source>
</evidence>
<reference evidence="2 3" key="1">
    <citation type="submission" date="2018-03" db="EMBL/GenBank/DDBJ databases">
        <title>Novel Streptomyces sp. from soil.</title>
        <authorList>
            <person name="Tan G.Y.A."/>
            <person name="Lee Z.Y."/>
        </authorList>
    </citation>
    <scope>NUCLEOTIDE SEQUENCE [LARGE SCALE GENOMIC DNA]</scope>
    <source>
        <strain evidence="2 3">ST5x</strain>
    </source>
</reference>
<organism evidence="2 3">
    <name type="scientific">Streptomyces solincola</name>
    <dbReference type="NCBI Taxonomy" id="2100817"/>
    <lineage>
        <taxon>Bacteria</taxon>
        <taxon>Bacillati</taxon>
        <taxon>Actinomycetota</taxon>
        <taxon>Actinomycetes</taxon>
        <taxon>Kitasatosporales</taxon>
        <taxon>Streptomycetaceae</taxon>
        <taxon>Streptomyces</taxon>
    </lineage>
</organism>
<protein>
    <recommendedName>
        <fullName evidence="4">Secreted protein</fullName>
    </recommendedName>
</protein>
<dbReference type="EMBL" id="PVLV01000441">
    <property type="protein sequence ID" value="PRH76723.1"/>
    <property type="molecule type" value="Genomic_DNA"/>
</dbReference>
<keyword evidence="1" id="KW-0732">Signal</keyword>
<dbReference type="OrthoDB" id="3373619at2"/>
<comment type="caution">
    <text evidence="2">The sequence shown here is derived from an EMBL/GenBank/DDBJ whole genome shotgun (WGS) entry which is preliminary data.</text>
</comment>
<evidence type="ECO:0000313" key="3">
    <source>
        <dbReference type="Proteomes" id="UP000239322"/>
    </source>
</evidence>
<accession>A0A2S9PQQ6</accession>
<evidence type="ECO:0008006" key="4">
    <source>
        <dbReference type="Google" id="ProtNLM"/>
    </source>
</evidence>
<feature type="signal peptide" evidence="1">
    <location>
        <begin position="1"/>
        <end position="32"/>
    </location>
</feature>
<sequence>MAQKRARTALLTALAAAAASVVAVTAIGAANATPPTAPNPDEAAMVAPVEDFTYPDANRIQQEQKILLKKGDGNITLVPCDGVTDIMVKSRTGAQQFCFDVKAKPGYLTLELADAFGIFTEDYPVKATITAEGEKTVINAPANDYVTFGEATEGGSRSVLVELRVTG</sequence>
<dbReference type="Proteomes" id="UP000239322">
    <property type="component" value="Unassembled WGS sequence"/>
</dbReference>
<dbReference type="AlphaFoldDB" id="A0A2S9PQQ6"/>
<proteinExistence type="predicted"/>